<dbReference type="RefSeq" id="WP_057890069.1">
    <property type="nucleotide sequence ID" value="NZ_AZFE01000031.1"/>
</dbReference>
<dbReference type="OrthoDB" id="9813413at2"/>
<dbReference type="EMBL" id="AZFE01000031">
    <property type="protein sequence ID" value="KRL55530.1"/>
    <property type="molecule type" value="Genomic_DNA"/>
</dbReference>
<dbReference type="PATRIC" id="fig|1423778.4.peg.1165"/>
<dbReference type="GO" id="GO:0003700">
    <property type="term" value="F:DNA-binding transcription factor activity"/>
    <property type="evidence" value="ECO:0007669"/>
    <property type="project" value="InterPro"/>
</dbReference>
<dbReference type="SMART" id="SM00342">
    <property type="entry name" value="HTH_ARAC"/>
    <property type="match status" value="1"/>
</dbReference>
<dbReference type="InterPro" id="IPR009057">
    <property type="entry name" value="Homeodomain-like_sf"/>
</dbReference>
<keyword evidence="1" id="KW-0805">Transcription regulation</keyword>
<dbReference type="InterPro" id="IPR003313">
    <property type="entry name" value="AraC-bd"/>
</dbReference>
<keyword evidence="6" id="KW-1185">Reference proteome</keyword>
<sequence>MEKFVSIPAIESSLHIFGGHMRTVPGGWSFFEQKHQAFELMCMVEGHQTTTIGNTEITYGPGDALFISPGTLHTNYNTSKSEKMTYICFHFNIESLQLKSEIISIIANDVVHANNEIAQIAIKAAKAIIVISDSNDISLVEKKLLIQIEFLKFLHSLLLILPKYKNQSHAKYSEREAQVARSIAMSIETAIENTNPEGLNFGLICKSHNISSGYGHRVFKKVYGITPLHFIEEQKYRKAKLLLGTPEYSIEQISYMIGAPDQSSFSKQFKKWSGLTPSKYQQQINHKRKVSSLKESGYFE</sequence>
<evidence type="ECO:0000313" key="6">
    <source>
        <dbReference type="Proteomes" id="UP000051697"/>
    </source>
</evidence>
<keyword evidence="2" id="KW-0238">DNA-binding</keyword>
<dbReference type="Gene3D" id="2.60.120.10">
    <property type="entry name" value="Jelly Rolls"/>
    <property type="match status" value="1"/>
</dbReference>
<keyword evidence="3" id="KW-0804">Transcription</keyword>
<dbReference type="AlphaFoldDB" id="A0A0R1RLI9"/>
<protein>
    <submittedName>
        <fullName evidence="5">AraC family transcriptional regulator</fullName>
    </submittedName>
</protein>
<gene>
    <name evidence="5" type="ORF">FC70_GL001131</name>
</gene>
<dbReference type="SUPFAM" id="SSF51215">
    <property type="entry name" value="Regulatory protein AraC"/>
    <property type="match status" value="1"/>
</dbReference>
<dbReference type="PROSITE" id="PS01124">
    <property type="entry name" value="HTH_ARAC_FAMILY_2"/>
    <property type="match status" value="1"/>
</dbReference>
<feature type="domain" description="HTH araC/xylS-type" evidence="4">
    <location>
        <begin position="181"/>
        <end position="283"/>
    </location>
</feature>
<dbReference type="Proteomes" id="UP000051697">
    <property type="component" value="Unassembled WGS sequence"/>
</dbReference>
<evidence type="ECO:0000256" key="3">
    <source>
        <dbReference type="ARBA" id="ARBA00023163"/>
    </source>
</evidence>
<dbReference type="InterPro" id="IPR037923">
    <property type="entry name" value="HTH-like"/>
</dbReference>
<dbReference type="Pfam" id="PF02311">
    <property type="entry name" value="AraC_binding"/>
    <property type="match status" value="1"/>
</dbReference>
<proteinExistence type="predicted"/>
<dbReference type="SUPFAM" id="SSF46689">
    <property type="entry name" value="Homeodomain-like"/>
    <property type="match status" value="1"/>
</dbReference>
<comment type="caution">
    <text evidence="5">The sequence shown here is derived from an EMBL/GenBank/DDBJ whole genome shotgun (WGS) entry which is preliminary data.</text>
</comment>
<evidence type="ECO:0000313" key="5">
    <source>
        <dbReference type="EMBL" id="KRL55530.1"/>
    </source>
</evidence>
<dbReference type="PANTHER" id="PTHR43280:SF28">
    <property type="entry name" value="HTH-TYPE TRANSCRIPTIONAL ACTIVATOR RHAS"/>
    <property type="match status" value="1"/>
</dbReference>
<dbReference type="Gene3D" id="1.10.10.60">
    <property type="entry name" value="Homeodomain-like"/>
    <property type="match status" value="2"/>
</dbReference>
<organism evidence="5 6">
    <name type="scientific">Paucilactobacillus oligofermentans DSM 15707 = LMG 22743</name>
    <dbReference type="NCBI Taxonomy" id="1423778"/>
    <lineage>
        <taxon>Bacteria</taxon>
        <taxon>Bacillati</taxon>
        <taxon>Bacillota</taxon>
        <taxon>Bacilli</taxon>
        <taxon>Lactobacillales</taxon>
        <taxon>Lactobacillaceae</taxon>
        <taxon>Paucilactobacillus</taxon>
    </lineage>
</organism>
<dbReference type="InterPro" id="IPR018060">
    <property type="entry name" value="HTH_AraC"/>
</dbReference>
<dbReference type="PANTHER" id="PTHR43280">
    <property type="entry name" value="ARAC-FAMILY TRANSCRIPTIONAL REGULATOR"/>
    <property type="match status" value="1"/>
</dbReference>
<reference evidence="5 6" key="1">
    <citation type="journal article" date="2015" name="Genome Announc.">
        <title>Expanding the biotechnology potential of lactobacilli through comparative genomics of 213 strains and associated genera.</title>
        <authorList>
            <person name="Sun Z."/>
            <person name="Harris H.M."/>
            <person name="McCann A."/>
            <person name="Guo C."/>
            <person name="Argimon S."/>
            <person name="Zhang W."/>
            <person name="Yang X."/>
            <person name="Jeffery I.B."/>
            <person name="Cooney J.C."/>
            <person name="Kagawa T.F."/>
            <person name="Liu W."/>
            <person name="Song Y."/>
            <person name="Salvetti E."/>
            <person name="Wrobel A."/>
            <person name="Rasinkangas P."/>
            <person name="Parkhill J."/>
            <person name="Rea M.C."/>
            <person name="O'Sullivan O."/>
            <person name="Ritari J."/>
            <person name="Douillard F.P."/>
            <person name="Paul Ross R."/>
            <person name="Yang R."/>
            <person name="Briner A.E."/>
            <person name="Felis G.E."/>
            <person name="de Vos W.M."/>
            <person name="Barrangou R."/>
            <person name="Klaenhammer T.R."/>
            <person name="Caufield P.W."/>
            <person name="Cui Y."/>
            <person name="Zhang H."/>
            <person name="O'Toole P.W."/>
        </authorList>
    </citation>
    <scope>NUCLEOTIDE SEQUENCE [LARGE SCALE GENOMIC DNA]</scope>
    <source>
        <strain evidence="5 6">DSM 15707</strain>
    </source>
</reference>
<evidence type="ECO:0000256" key="2">
    <source>
        <dbReference type="ARBA" id="ARBA00023125"/>
    </source>
</evidence>
<evidence type="ECO:0000256" key="1">
    <source>
        <dbReference type="ARBA" id="ARBA00023015"/>
    </source>
</evidence>
<dbReference type="Pfam" id="PF12833">
    <property type="entry name" value="HTH_18"/>
    <property type="match status" value="1"/>
</dbReference>
<name>A0A0R1RLI9_9LACO</name>
<evidence type="ECO:0000259" key="4">
    <source>
        <dbReference type="PROSITE" id="PS01124"/>
    </source>
</evidence>
<dbReference type="InterPro" id="IPR014710">
    <property type="entry name" value="RmlC-like_jellyroll"/>
</dbReference>
<dbReference type="STRING" id="1423778.FC70_GL001131"/>
<dbReference type="KEGG" id="lol:LACOL_0174"/>
<accession>A0A0R1RLI9</accession>
<dbReference type="GO" id="GO:0043565">
    <property type="term" value="F:sequence-specific DNA binding"/>
    <property type="evidence" value="ECO:0007669"/>
    <property type="project" value="InterPro"/>
</dbReference>